<keyword evidence="12" id="KW-1185">Reference proteome</keyword>
<evidence type="ECO:0000256" key="4">
    <source>
        <dbReference type="ARBA" id="ARBA00016507"/>
    </source>
</evidence>
<comment type="caution">
    <text evidence="11">The sequence shown here is derived from an EMBL/GenBank/DDBJ whole genome shotgun (WGS) entry which is preliminary data.</text>
</comment>
<dbReference type="Proteomes" id="UP000786875">
    <property type="component" value="Unassembled WGS sequence"/>
</dbReference>
<gene>
    <name evidence="11" type="ORF">HGT73_13245</name>
</gene>
<dbReference type="Pfam" id="PF02108">
    <property type="entry name" value="FliH"/>
    <property type="match status" value="1"/>
</dbReference>
<dbReference type="PANTHER" id="PTHR34982">
    <property type="entry name" value="YOP PROTEINS TRANSLOCATION PROTEIN L"/>
    <property type="match status" value="1"/>
</dbReference>
<accession>A0ABS5T7L7</accession>
<keyword evidence="11" id="KW-0282">Flagellum</keyword>
<name>A0ABS5T7L7_9GAMM</name>
<evidence type="ECO:0000313" key="12">
    <source>
        <dbReference type="Proteomes" id="UP000786875"/>
    </source>
</evidence>
<sequence>MSKHDAEIAWQKWQPQHFDDAKHEVVAVPADPLPINETEPVPVRDHQQELEAFRASIREQAWQEGYSAGKAQGEHEGYQAGLLQAEQAASLTQKERLAPLENLVQQLTLSFDLLEETVSQRLIQLALEIAHQLIGDEVNHDSRVVLTQVKQLLAQEALLTGKLTLTLNPQDLSSLEEYLSTLDDHPRWEVVADNCLPRGDCRLVSEEGELESALSTRWQALCERAQQGAF</sequence>
<dbReference type="EMBL" id="JABBFO010000015">
    <property type="protein sequence ID" value="MBT0728316.1"/>
    <property type="molecule type" value="Genomic_DNA"/>
</dbReference>
<dbReference type="InterPro" id="IPR018035">
    <property type="entry name" value="Flagellar_FliH/T3SS_HrpE"/>
</dbReference>
<proteinExistence type="inferred from homology"/>
<dbReference type="RefSeq" id="WP_214215735.1">
    <property type="nucleotide sequence ID" value="NZ_JABBFO010000015.1"/>
</dbReference>
<protein>
    <recommendedName>
        <fullName evidence="4">Flagellar assembly protein FliH</fullName>
    </recommendedName>
</protein>
<evidence type="ECO:0000256" key="5">
    <source>
        <dbReference type="ARBA" id="ARBA00022448"/>
    </source>
</evidence>
<comment type="subcellular location">
    <subcellularLocation>
        <location evidence="2">Cytoplasm</location>
    </subcellularLocation>
</comment>
<organism evidence="11 12">
    <name type="scientific">Rosenbergiella australiborealis</name>
    <dbReference type="NCBI Taxonomy" id="1544696"/>
    <lineage>
        <taxon>Bacteria</taxon>
        <taxon>Pseudomonadati</taxon>
        <taxon>Pseudomonadota</taxon>
        <taxon>Gammaproteobacteria</taxon>
        <taxon>Enterobacterales</taxon>
        <taxon>Erwiniaceae</taxon>
        <taxon>Rosenbergiella</taxon>
    </lineage>
</organism>
<feature type="domain" description="Flagellar assembly protein FliH/Type III secretion system HrpE" evidence="10">
    <location>
        <begin position="96"/>
        <end position="220"/>
    </location>
</feature>
<reference evidence="11 12" key="1">
    <citation type="submission" date="2020-04" db="EMBL/GenBank/DDBJ databases">
        <title>Genome sequencing of Rosenbergiella species.</title>
        <authorList>
            <person name="Alvarez-Perez S."/>
            <person name="Lievens B."/>
        </authorList>
    </citation>
    <scope>NUCLEOTIDE SEQUENCE [LARGE SCALE GENOMIC DNA]</scope>
    <source>
        <strain evidence="11 12">CdVSA20.1</strain>
    </source>
</reference>
<evidence type="ECO:0000256" key="2">
    <source>
        <dbReference type="ARBA" id="ARBA00004496"/>
    </source>
</evidence>
<evidence type="ECO:0000259" key="10">
    <source>
        <dbReference type="Pfam" id="PF02108"/>
    </source>
</evidence>
<comment type="similarity">
    <text evidence="3">Belongs to the FliH family.</text>
</comment>
<evidence type="ECO:0000256" key="7">
    <source>
        <dbReference type="ARBA" id="ARBA00022795"/>
    </source>
</evidence>
<evidence type="ECO:0000256" key="9">
    <source>
        <dbReference type="ARBA" id="ARBA00023225"/>
    </source>
</evidence>
<evidence type="ECO:0000256" key="1">
    <source>
        <dbReference type="ARBA" id="ARBA00003041"/>
    </source>
</evidence>
<keyword evidence="6" id="KW-0963">Cytoplasm</keyword>
<evidence type="ECO:0000256" key="3">
    <source>
        <dbReference type="ARBA" id="ARBA00006602"/>
    </source>
</evidence>
<dbReference type="PANTHER" id="PTHR34982:SF1">
    <property type="entry name" value="FLAGELLAR ASSEMBLY PROTEIN FLIH"/>
    <property type="match status" value="1"/>
</dbReference>
<keyword evidence="9" id="KW-1006">Bacterial flagellum protein export</keyword>
<keyword evidence="11" id="KW-0966">Cell projection</keyword>
<dbReference type="InterPro" id="IPR051472">
    <property type="entry name" value="T3SS_Stator/FliH"/>
</dbReference>
<dbReference type="InterPro" id="IPR000563">
    <property type="entry name" value="Flag_FliH"/>
</dbReference>
<evidence type="ECO:0000256" key="6">
    <source>
        <dbReference type="ARBA" id="ARBA00022490"/>
    </source>
</evidence>
<keyword evidence="8" id="KW-0653">Protein transport</keyword>
<keyword evidence="11" id="KW-0969">Cilium</keyword>
<comment type="function">
    <text evidence="1">Needed for flagellar regrowth and assembly.</text>
</comment>
<keyword evidence="7" id="KW-1005">Bacterial flagellum biogenesis</keyword>
<keyword evidence="5" id="KW-0813">Transport</keyword>
<evidence type="ECO:0000256" key="8">
    <source>
        <dbReference type="ARBA" id="ARBA00022927"/>
    </source>
</evidence>
<evidence type="ECO:0000313" key="11">
    <source>
        <dbReference type="EMBL" id="MBT0728316.1"/>
    </source>
</evidence>
<dbReference type="PRINTS" id="PR01003">
    <property type="entry name" value="FLGFLIH"/>
</dbReference>